<accession>A0ABV2J9B1</accession>
<feature type="transmembrane region" description="Helical" evidence="1">
    <location>
        <begin position="107"/>
        <end position="128"/>
    </location>
</feature>
<dbReference type="RefSeq" id="WP_354366356.1">
    <property type="nucleotide sequence ID" value="NZ_JBEPMA010000001.1"/>
</dbReference>
<keyword evidence="1" id="KW-0812">Transmembrane</keyword>
<name>A0ABV2J9B1_9FIRM</name>
<gene>
    <name evidence="2" type="ORF">ABID14_000004</name>
</gene>
<reference evidence="2 3" key="1">
    <citation type="submission" date="2024-06" db="EMBL/GenBank/DDBJ databases">
        <title>Genomic Encyclopedia of Type Strains, Phase IV (KMG-IV): sequencing the most valuable type-strain genomes for metagenomic binning, comparative biology and taxonomic classification.</title>
        <authorList>
            <person name="Goeker M."/>
        </authorList>
    </citation>
    <scope>NUCLEOTIDE SEQUENCE [LARGE SCALE GENOMIC DNA]</scope>
    <source>
        <strain evidence="2 3">DSM 21460</strain>
    </source>
</reference>
<evidence type="ECO:0000313" key="3">
    <source>
        <dbReference type="Proteomes" id="UP001549162"/>
    </source>
</evidence>
<feature type="transmembrane region" description="Helical" evidence="1">
    <location>
        <begin position="35"/>
        <end position="54"/>
    </location>
</feature>
<proteinExistence type="predicted"/>
<keyword evidence="1" id="KW-0472">Membrane</keyword>
<keyword evidence="1" id="KW-1133">Transmembrane helix</keyword>
<organism evidence="2 3">
    <name type="scientific">Peptoniphilus olsenii</name>
    <dbReference type="NCBI Taxonomy" id="411570"/>
    <lineage>
        <taxon>Bacteria</taxon>
        <taxon>Bacillati</taxon>
        <taxon>Bacillota</taxon>
        <taxon>Tissierellia</taxon>
        <taxon>Tissierellales</taxon>
        <taxon>Peptoniphilaceae</taxon>
        <taxon>Peptoniphilus</taxon>
    </lineage>
</organism>
<keyword evidence="3" id="KW-1185">Reference proteome</keyword>
<evidence type="ECO:0000313" key="2">
    <source>
        <dbReference type="EMBL" id="MET3616384.1"/>
    </source>
</evidence>
<comment type="caution">
    <text evidence="2">The sequence shown here is derived from an EMBL/GenBank/DDBJ whole genome shotgun (WGS) entry which is preliminary data.</text>
</comment>
<dbReference type="EMBL" id="JBEPMA010000001">
    <property type="protein sequence ID" value="MET3616384.1"/>
    <property type="molecule type" value="Genomic_DNA"/>
</dbReference>
<dbReference type="Proteomes" id="UP001549162">
    <property type="component" value="Unassembled WGS sequence"/>
</dbReference>
<sequence length="139" mass="16296">MKKVLIVIAGLLWMFTGFMVTKIGLEAYIELNANALFFIPISILIFYLFYFKIFSPLQTKNVKRIMSLQDEELKLWKFLDKKSYIIMIFMMTFGIVLRKFANLPALFLFIFYTGLGVALFAAGLKYFVEKKQIKEVFRA</sequence>
<evidence type="ECO:0000256" key="1">
    <source>
        <dbReference type="SAM" id="Phobius"/>
    </source>
</evidence>
<protein>
    <submittedName>
        <fullName evidence="2">Uncharacterized protein</fullName>
    </submittedName>
</protein>
<feature type="transmembrane region" description="Helical" evidence="1">
    <location>
        <begin position="84"/>
        <end position="101"/>
    </location>
</feature>